<organism evidence="1 2">
    <name type="scientific">Ixodes persulcatus</name>
    <name type="common">Taiga tick</name>
    <dbReference type="NCBI Taxonomy" id="34615"/>
    <lineage>
        <taxon>Eukaryota</taxon>
        <taxon>Metazoa</taxon>
        <taxon>Ecdysozoa</taxon>
        <taxon>Arthropoda</taxon>
        <taxon>Chelicerata</taxon>
        <taxon>Arachnida</taxon>
        <taxon>Acari</taxon>
        <taxon>Parasitiformes</taxon>
        <taxon>Ixodida</taxon>
        <taxon>Ixodoidea</taxon>
        <taxon>Ixodidae</taxon>
        <taxon>Ixodinae</taxon>
        <taxon>Ixodes</taxon>
    </lineage>
</organism>
<evidence type="ECO:0000313" key="2">
    <source>
        <dbReference type="Proteomes" id="UP000805193"/>
    </source>
</evidence>
<dbReference type="Proteomes" id="UP000805193">
    <property type="component" value="Unassembled WGS sequence"/>
</dbReference>
<gene>
    <name evidence="1" type="ORF">HPB47_017187</name>
</gene>
<dbReference type="EMBL" id="JABSTQ010006058">
    <property type="protein sequence ID" value="KAG0438014.1"/>
    <property type="molecule type" value="Genomic_DNA"/>
</dbReference>
<protein>
    <submittedName>
        <fullName evidence="1">Uncharacterized protein</fullName>
    </submittedName>
</protein>
<accession>A0AC60QRI8</accession>
<keyword evidence="2" id="KW-1185">Reference proteome</keyword>
<reference evidence="1 2" key="1">
    <citation type="journal article" date="2020" name="Cell">
        <title>Large-Scale Comparative Analyses of Tick Genomes Elucidate Their Genetic Diversity and Vector Capacities.</title>
        <authorList>
            <consortium name="Tick Genome and Microbiome Consortium (TIGMIC)"/>
            <person name="Jia N."/>
            <person name="Wang J."/>
            <person name="Shi W."/>
            <person name="Du L."/>
            <person name="Sun Y."/>
            <person name="Zhan W."/>
            <person name="Jiang J.F."/>
            <person name="Wang Q."/>
            <person name="Zhang B."/>
            <person name="Ji P."/>
            <person name="Bell-Sakyi L."/>
            <person name="Cui X.M."/>
            <person name="Yuan T.T."/>
            <person name="Jiang B.G."/>
            <person name="Yang W.F."/>
            <person name="Lam T.T."/>
            <person name="Chang Q.C."/>
            <person name="Ding S.J."/>
            <person name="Wang X.J."/>
            <person name="Zhu J.G."/>
            <person name="Ruan X.D."/>
            <person name="Zhao L."/>
            <person name="Wei J.T."/>
            <person name="Ye R.Z."/>
            <person name="Que T.C."/>
            <person name="Du C.H."/>
            <person name="Zhou Y.H."/>
            <person name="Cheng J.X."/>
            <person name="Dai P.F."/>
            <person name="Guo W.B."/>
            <person name="Han X.H."/>
            <person name="Huang E.J."/>
            <person name="Li L.F."/>
            <person name="Wei W."/>
            <person name="Gao Y.C."/>
            <person name="Liu J.Z."/>
            <person name="Shao H.Z."/>
            <person name="Wang X."/>
            <person name="Wang C.C."/>
            <person name="Yang T.C."/>
            <person name="Huo Q.B."/>
            <person name="Li W."/>
            <person name="Chen H.Y."/>
            <person name="Chen S.E."/>
            <person name="Zhou L.G."/>
            <person name="Ni X.B."/>
            <person name="Tian J.H."/>
            <person name="Sheng Y."/>
            <person name="Liu T."/>
            <person name="Pan Y.S."/>
            <person name="Xia L.Y."/>
            <person name="Li J."/>
            <person name="Zhao F."/>
            <person name="Cao W.C."/>
        </authorList>
    </citation>
    <scope>NUCLEOTIDE SEQUENCE [LARGE SCALE GENOMIC DNA]</scope>
    <source>
        <strain evidence="1">Iper-2018</strain>
    </source>
</reference>
<proteinExistence type="predicted"/>
<sequence>MDDGSRQRVTAAQREELDTFMFENPSLVHGATELSPAQSRDDKVCLWTELTSRLNYLGPPRKEPEGWKRYWAMRVSKAQTRAVELAKQARQTGGGGGRVRSLASSYAHILTLVGEDSALGAPGFSVPAFEDEAEERHDEAAMQAVANQTLQLQQNEARDVEFQGQLPRSIETLSHRMEAVAEANQEQARATQAVALELQNTTRVLVEASRQRFHESLFAGIQRPLLSIFLALVYTLHPAGEAESQSEELNITGEPADPAAEPKFIVTLPRLLKLLTVCFQCFPPATAKISRQSPLLRAVVTYAQGHKLIWEIQPRLRRRSLLTLLLCGAITFSGASPPCVLHLPSLIGIATVQKSRYFKIQSTFVFPAALKRPWEQTTLTLWTSEDVLKTKRKDLLVSPTLGDPAQGLDIPEQAPASETSGEDLPGITEENVLYCFAGNLV</sequence>
<evidence type="ECO:0000313" key="1">
    <source>
        <dbReference type="EMBL" id="KAG0438014.1"/>
    </source>
</evidence>
<comment type="caution">
    <text evidence="1">The sequence shown here is derived from an EMBL/GenBank/DDBJ whole genome shotgun (WGS) entry which is preliminary data.</text>
</comment>
<name>A0AC60QRI8_IXOPE</name>